<dbReference type="PANTHER" id="PTHR13693:SF77">
    <property type="entry name" value="8-AMINO-7-OXONONANOATE SYNTHASE"/>
    <property type="match status" value="1"/>
</dbReference>
<accession>A0A9P8NCP6</accession>
<name>A0A9P8NCP6_ASPFM</name>
<dbReference type="InterPro" id="IPR050087">
    <property type="entry name" value="AON_synthase_class-II"/>
</dbReference>
<gene>
    <name evidence="7" type="ORF">KXV57_001456</name>
</gene>
<evidence type="ECO:0000259" key="6">
    <source>
        <dbReference type="Pfam" id="PF00155"/>
    </source>
</evidence>
<dbReference type="PANTHER" id="PTHR13693">
    <property type="entry name" value="CLASS II AMINOTRANSFERASE/8-AMINO-7-OXONONANOATE SYNTHASE"/>
    <property type="match status" value="1"/>
</dbReference>
<dbReference type="InterPro" id="IPR015424">
    <property type="entry name" value="PyrdxlP-dep_Trfase"/>
</dbReference>
<sequence length="589" mass="64611">MDSSPPKSLRESLRQALLRREAKSSRRRLTVLPQSSVDFSSNDFLSLSTSPAFRGRFLDLLHRAPPLYPFASGGSRLLDGNSTDAEELEKFIAEFHSAPSGLLFNSGFDANVGVFSCIPQPGDLIVYDELIHASAREGMRLSRAGKRVPFSHSSPDSLDEVLQSHIAADPLIQRGSRSVFIAIESIYSMDGDIAPIQDFLRVVDRLLPQGNSYFIVDEAHATGVFGPRGAGVVQSLGVEKRMFIRVHTFGKALASHGAIVLCCPDTRDYLINYARSLIYTTAMGFPFLASIRAAYELLVEGQTEPHQTKLQQLVAYFRDRLAELDAGDSAAFQVDHFPTSPIFSVRSRFPRQLAAACQQKGYVVRAIMAPTVPAGRERVRVCLHAGNTMEEIDGLVDTFKSCSSCYKPTCPGAESCQTLHAISDLVVTYAQLPDPTSPPLDVATSAPTAEIPAEQASVDASHSDSDSDGKINWKNKLAIEATECVFRGVRLSVPPFPFRQRWNEAACHEIGERKNRGRKRKRREYEECDDEEYEYVDNGNFQRMYDTIAAAALATIAAANTTSHPTKRRKKAMKKKQGGGSPGSAGSPA</sequence>
<dbReference type="Pfam" id="PF00155">
    <property type="entry name" value="Aminotran_1_2"/>
    <property type="match status" value="1"/>
</dbReference>
<feature type="region of interest" description="Disordered" evidence="5">
    <location>
        <begin position="558"/>
        <end position="589"/>
    </location>
</feature>
<evidence type="ECO:0000313" key="8">
    <source>
        <dbReference type="Proteomes" id="UP000813423"/>
    </source>
</evidence>
<dbReference type="InterPro" id="IPR015421">
    <property type="entry name" value="PyrdxlP-dep_Trfase_major"/>
</dbReference>
<comment type="similarity">
    <text evidence="2">Belongs to the class-II pyridoxal-phosphate-dependent aminotransferase family. BioF subfamily.</text>
</comment>
<dbReference type="Gene3D" id="3.40.640.10">
    <property type="entry name" value="Type I PLP-dependent aspartate aminotransferase-like (Major domain)"/>
    <property type="match status" value="1"/>
</dbReference>
<comment type="caution">
    <text evidence="7">The sequence shown here is derived from an EMBL/GenBank/DDBJ whole genome shotgun (WGS) entry which is preliminary data.</text>
</comment>
<evidence type="ECO:0000256" key="3">
    <source>
        <dbReference type="ARBA" id="ARBA00022679"/>
    </source>
</evidence>
<keyword evidence="4" id="KW-0663">Pyridoxal phosphate</keyword>
<feature type="compositionally biased region" description="Basic residues" evidence="5">
    <location>
        <begin position="565"/>
        <end position="577"/>
    </location>
</feature>
<proteinExistence type="inferred from homology"/>
<keyword evidence="3" id="KW-0808">Transferase</keyword>
<dbReference type="Gene3D" id="3.90.1150.10">
    <property type="entry name" value="Aspartate Aminotransferase, domain 1"/>
    <property type="match status" value="1"/>
</dbReference>
<dbReference type="Proteomes" id="UP000813423">
    <property type="component" value="Unassembled WGS sequence"/>
</dbReference>
<reference evidence="7" key="1">
    <citation type="submission" date="2021-08" db="EMBL/GenBank/DDBJ databases">
        <title>Global Aspergillus fumigatus from environmental and clinical sources.</title>
        <authorList>
            <person name="Barber A."/>
            <person name="Sae-Ong T."/>
        </authorList>
    </citation>
    <scope>NUCLEOTIDE SEQUENCE</scope>
    <source>
        <strain evidence="7">NRZ-2016-071</strain>
    </source>
</reference>
<dbReference type="GO" id="GO:0030170">
    <property type="term" value="F:pyridoxal phosphate binding"/>
    <property type="evidence" value="ECO:0007669"/>
    <property type="project" value="InterPro"/>
</dbReference>
<evidence type="ECO:0000313" key="7">
    <source>
        <dbReference type="EMBL" id="KAH1896139.1"/>
    </source>
</evidence>
<dbReference type="AlphaFoldDB" id="A0A9P8NCP6"/>
<organism evidence="7 8">
    <name type="scientific">Aspergillus fumigatus</name>
    <name type="common">Neosartorya fumigata</name>
    <dbReference type="NCBI Taxonomy" id="746128"/>
    <lineage>
        <taxon>Eukaryota</taxon>
        <taxon>Fungi</taxon>
        <taxon>Dikarya</taxon>
        <taxon>Ascomycota</taxon>
        <taxon>Pezizomycotina</taxon>
        <taxon>Eurotiomycetes</taxon>
        <taxon>Eurotiomycetidae</taxon>
        <taxon>Eurotiales</taxon>
        <taxon>Aspergillaceae</taxon>
        <taxon>Aspergillus</taxon>
        <taxon>Aspergillus subgen. Fumigati</taxon>
    </lineage>
</organism>
<protein>
    <recommendedName>
        <fullName evidence="6">Aminotransferase class I/classII large domain-containing protein</fullName>
    </recommendedName>
</protein>
<evidence type="ECO:0000256" key="4">
    <source>
        <dbReference type="ARBA" id="ARBA00022898"/>
    </source>
</evidence>
<dbReference type="EMBL" id="JAIBSC010000127">
    <property type="protein sequence ID" value="KAH1896139.1"/>
    <property type="molecule type" value="Genomic_DNA"/>
</dbReference>
<dbReference type="InterPro" id="IPR004839">
    <property type="entry name" value="Aminotransferase_I/II_large"/>
</dbReference>
<dbReference type="InterPro" id="IPR015422">
    <property type="entry name" value="PyrdxlP-dep_Trfase_small"/>
</dbReference>
<feature type="domain" description="Aminotransferase class I/classII large" evidence="6">
    <location>
        <begin position="37"/>
        <end position="398"/>
    </location>
</feature>
<evidence type="ECO:0000256" key="5">
    <source>
        <dbReference type="SAM" id="MobiDB-lite"/>
    </source>
</evidence>
<evidence type="ECO:0000256" key="2">
    <source>
        <dbReference type="ARBA" id="ARBA00010008"/>
    </source>
</evidence>
<dbReference type="GO" id="GO:0009102">
    <property type="term" value="P:biotin biosynthetic process"/>
    <property type="evidence" value="ECO:0007669"/>
    <property type="project" value="TreeGrafter"/>
</dbReference>
<evidence type="ECO:0000256" key="1">
    <source>
        <dbReference type="ARBA" id="ARBA00001933"/>
    </source>
</evidence>
<dbReference type="GO" id="GO:0016740">
    <property type="term" value="F:transferase activity"/>
    <property type="evidence" value="ECO:0007669"/>
    <property type="project" value="UniProtKB-KW"/>
</dbReference>
<comment type="cofactor">
    <cofactor evidence="1">
        <name>pyridoxal 5'-phosphate</name>
        <dbReference type="ChEBI" id="CHEBI:597326"/>
    </cofactor>
</comment>
<dbReference type="SUPFAM" id="SSF53383">
    <property type="entry name" value="PLP-dependent transferases"/>
    <property type="match status" value="1"/>
</dbReference>